<sequence>MAGGRGKDQAQRKRRPKLTAEQSEKRRETFAEKAEKKREKQRKANAEKTHDDSSDDEGEAEEDEGGDERQPSDDELARSPRRPRTFRMTAAVSSRMQPGIGHVPPSAEQQLSPEGNVASRASPQGGHAEDEDECDDGDKDGGDDEESGDEGITFSANAPSEEKNADSRIPVSTVDDDDGDDGDDEDVDDDQPVQEDVDFSGGAQNRWGKNEPRVGVQQRYEWRVQRRIRYEVGKKFPALERKWLLEILQQWNWRVPVELAPQTNFGGIEMSMYGSVASAFTTFSARRAGSAY</sequence>
<feature type="compositionally biased region" description="Basic and acidic residues" evidence="1">
    <location>
        <begin position="67"/>
        <end position="78"/>
    </location>
</feature>
<evidence type="ECO:0000256" key="1">
    <source>
        <dbReference type="SAM" id="MobiDB-lite"/>
    </source>
</evidence>
<proteinExistence type="predicted"/>
<feature type="compositionally biased region" description="Acidic residues" evidence="1">
    <location>
        <begin position="53"/>
        <end position="66"/>
    </location>
</feature>
<feature type="compositionally biased region" description="Acidic residues" evidence="1">
    <location>
        <begin position="129"/>
        <end position="149"/>
    </location>
</feature>
<feature type="compositionally biased region" description="Basic and acidic residues" evidence="1">
    <location>
        <begin position="1"/>
        <end position="11"/>
    </location>
</feature>
<feature type="compositionally biased region" description="Basic and acidic residues" evidence="1">
    <location>
        <begin position="22"/>
        <end position="52"/>
    </location>
</feature>
<comment type="caution">
    <text evidence="2">The sequence shown here is derived from an EMBL/GenBank/DDBJ whole genome shotgun (WGS) entry which is preliminary data.</text>
</comment>
<dbReference type="Proteomes" id="UP000266841">
    <property type="component" value="Unassembled WGS sequence"/>
</dbReference>
<dbReference type="EMBL" id="AGNL01022214">
    <property type="protein sequence ID" value="EJK59834.1"/>
    <property type="molecule type" value="Genomic_DNA"/>
</dbReference>
<accession>K0S4R2</accession>
<keyword evidence="3" id="KW-1185">Reference proteome</keyword>
<feature type="compositionally biased region" description="Acidic residues" evidence="1">
    <location>
        <begin position="174"/>
        <end position="198"/>
    </location>
</feature>
<dbReference type="AlphaFoldDB" id="K0S4R2"/>
<reference evidence="2 3" key="1">
    <citation type="journal article" date="2012" name="Genome Biol.">
        <title>Genome and low-iron response of an oceanic diatom adapted to chronic iron limitation.</title>
        <authorList>
            <person name="Lommer M."/>
            <person name="Specht M."/>
            <person name="Roy A.S."/>
            <person name="Kraemer L."/>
            <person name="Andreson R."/>
            <person name="Gutowska M.A."/>
            <person name="Wolf J."/>
            <person name="Bergner S.V."/>
            <person name="Schilhabel M.B."/>
            <person name="Klostermeier U.C."/>
            <person name="Beiko R.G."/>
            <person name="Rosenstiel P."/>
            <person name="Hippler M."/>
            <person name="Laroche J."/>
        </authorList>
    </citation>
    <scope>NUCLEOTIDE SEQUENCE [LARGE SCALE GENOMIC DNA]</scope>
    <source>
        <strain evidence="2 3">CCMP1005</strain>
    </source>
</reference>
<organism evidence="2 3">
    <name type="scientific">Thalassiosira oceanica</name>
    <name type="common">Marine diatom</name>
    <dbReference type="NCBI Taxonomy" id="159749"/>
    <lineage>
        <taxon>Eukaryota</taxon>
        <taxon>Sar</taxon>
        <taxon>Stramenopiles</taxon>
        <taxon>Ochrophyta</taxon>
        <taxon>Bacillariophyta</taxon>
        <taxon>Coscinodiscophyceae</taxon>
        <taxon>Thalassiosirophycidae</taxon>
        <taxon>Thalassiosirales</taxon>
        <taxon>Thalassiosiraceae</taxon>
        <taxon>Thalassiosira</taxon>
    </lineage>
</organism>
<name>K0S4R2_THAOC</name>
<evidence type="ECO:0000313" key="3">
    <source>
        <dbReference type="Proteomes" id="UP000266841"/>
    </source>
</evidence>
<protein>
    <submittedName>
        <fullName evidence="2">Uncharacterized protein</fullName>
    </submittedName>
</protein>
<feature type="region of interest" description="Disordered" evidence="1">
    <location>
        <begin position="1"/>
        <end position="212"/>
    </location>
</feature>
<gene>
    <name evidence="2" type="ORF">THAOC_19894</name>
</gene>
<evidence type="ECO:0000313" key="2">
    <source>
        <dbReference type="EMBL" id="EJK59834.1"/>
    </source>
</evidence>